<dbReference type="Proteomes" id="UP000008063">
    <property type="component" value="Unassembled WGS sequence"/>
</dbReference>
<keyword evidence="2" id="KW-1185">Reference proteome</keyword>
<dbReference type="InParanoid" id="F8PPG6"/>
<sequence>MAGVASHHADHLVEYTKDQINHICTLVIVGHTFKIQCVLTLQWQKVLLGSVNKEAQNCMIDVDLQETGFDPNGDVEIEIEKYAHMQVSSNNQSVINIHSHTGWEKIGTFSCCWADSDLSLTDVRGINQQEPYPHDEYLQALMGLGAVSDQRYEVVTMVKKACEGYEKQDSKGYL</sequence>
<dbReference type="AlphaFoldDB" id="F8PPG6"/>
<proteinExistence type="predicted"/>
<evidence type="ECO:0000313" key="1">
    <source>
        <dbReference type="EMBL" id="EGO02043.1"/>
    </source>
</evidence>
<dbReference type="EMBL" id="GL945477">
    <property type="protein sequence ID" value="EGO02043.1"/>
    <property type="molecule type" value="Genomic_DNA"/>
</dbReference>
<reference evidence="2" key="1">
    <citation type="journal article" date="2011" name="Science">
        <title>The plant cell wall-decomposing machinery underlies the functional diversity of forest fungi.</title>
        <authorList>
            <person name="Eastwood D.C."/>
            <person name="Floudas D."/>
            <person name="Binder M."/>
            <person name="Majcherczyk A."/>
            <person name="Schneider P."/>
            <person name="Aerts A."/>
            <person name="Asiegbu F.O."/>
            <person name="Baker S.E."/>
            <person name="Barry K."/>
            <person name="Bendiksby M."/>
            <person name="Blumentritt M."/>
            <person name="Coutinho P.M."/>
            <person name="Cullen D."/>
            <person name="de Vries R.P."/>
            <person name="Gathman A."/>
            <person name="Goodell B."/>
            <person name="Henrissat B."/>
            <person name="Ihrmark K."/>
            <person name="Kauserud H."/>
            <person name="Kohler A."/>
            <person name="LaButti K."/>
            <person name="Lapidus A."/>
            <person name="Lavin J.L."/>
            <person name="Lee Y.-H."/>
            <person name="Lindquist E."/>
            <person name="Lilly W."/>
            <person name="Lucas S."/>
            <person name="Morin E."/>
            <person name="Murat C."/>
            <person name="Oguiza J.A."/>
            <person name="Park J."/>
            <person name="Pisabarro A.G."/>
            <person name="Riley R."/>
            <person name="Rosling A."/>
            <person name="Salamov A."/>
            <person name="Schmidt O."/>
            <person name="Schmutz J."/>
            <person name="Skrede I."/>
            <person name="Stenlid J."/>
            <person name="Wiebenga A."/>
            <person name="Xie X."/>
            <person name="Kuees U."/>
            <person name="Hibbett D.S."/>
            <person name="Hoffmeister D."/>
            <person name="Hoegberg N."/>
            <person name="Martin F."/>
            <person name="Grigoriev I.V."/>
            <person name="Watkinson S.C."/>
        </authorList>
    </citation>
    <scope>NUCLEOTIDE SEQUENCE [LARGE SCALE GENOMIC DNA]</scope>
    <source>
        <strain evidence="2">strain S7.3</strain>
    </source>
</reference>
<organism evidence="2">
    <name type="scientific">Serpula lacrymans var. lacrymans (strain S7.3)</name>
    <name type="common">Dry rot fungus</name>
    <dbReference type="NCBI Taxonomy" id="936435"/>
    <lineage>
        <taxon>Eukaryota</taxon>
        <taxon>Fungi</taxon>
        <taxon>Dikarya</taxon>
        <taxon>Basidiomycota</taxon>
        <taxon>Agaricomycotina</taxon>
        <taxon>Agaricomycetes</taxon>
        <taxon>Agaricomycetidae</taxon>
        <taxon>Boletales</taxon>
        <taxon>Coniophorineae</taxon>
        <taxon>Serpulaceae</taxon>
        <taxon>Serpula</taxon>
    </lineage>
</organism>
<protein>
    <submittedName>
        <fullName evidence="1">Uncharacterized protein</fullName>
    </submittedName>
</protein>
<gene>
    <name evidence="1" type="ORF">SERLA73DRAFT_151051</name>
</gene>
<accession>F8PPG6</accession>
<dbReference type="HOGENOM" id="CLU_1541029_0_0_1"/>
<name>F8PPG6_SERL3</name>
<evidence type="ECO:0000313" key="2">
    <source>
        <dbReference type="Proteomes" id="UP000008063"/>
    </source>
</evidence>